<protein>
    <submittedName>
        <fullName evidence="2">Uncharacterized protein</fullName>
    </submittedName>
</protein>
<evidence type="ECO:0000313" key="2">
    <source>
        <dbReference type="EMBL" id="KZF21486.1"/>
    </source>
</evidence>
<proteinExistence type="predicted"/>
<dbReference type="EMBL" id="KV407460">
    <property type="protein sequence ID" value="KZF21486.1"/>
    <property type="molecule type" value="Genomic_DNA"/>
</dbReference>
<gene>
    <name evidence="2" type="ORF">L228DRAFT_154254</name>
</gene>
<keyword evidence="1" id="KW-0472">Membrane</keyword>
<reference evidence="2 3" key="1">
    <citation type="journal article" date="2016" name="Fungal Biol.">
        <title>The genome of Xylona heveae provides a window into fungal endophytism.</title>
        <authorList>
            <person name="Gazis R."/>
            <person name="Kuo A."/>
            <person name="Riley R."/>
            <person name="LaButti K."/>
            <person name="Lipzen A."/>
            <person name="Lin J."/>
            <person name="Amirebrahimi M."/>
            <person name="Hesse C.N."/>
            <person name="Spatafora J.W."/>
            <person name="Henrissat B."/>
            <person name="Hainaut M."/>
            <person name="Grigoriev I.V."/>
            <person name="Hibbett D.S."/>
        </authorList>
    </citation>
    <scope>NUCLEOTIDE SEQUENCE [LARGE SCALE GENOMIC DNA]</scope>
    <source>
        <strain evidence="2 3">TC161</strain>
    </source>
</reference>
<accession>A0A165FX10</accession>
<keyword evidence="1" id="KW-1133">Transmembrane helix</keyword>
<keyword evidence="1" id="KW-0812">Transmembrane</keyword>
<organism evidence="2 3">
    <name type="scientific">Xylona heveae (strain CBS 132557 / TC161)</name>
    <dbReference type="NCBI Taxonomy" id="1328760"/>
    <lineage>
        <taxon>Eukaryota</taxon>
        <taxon>Fungi</taxon>
        <taxon>Dikarya</taxon>
        <taxon>Ascomycota</taxon>
        <taxon>Pezizomycotina</taxon>
        <taxon>Xylonomycetes</taxon>
        <taxon>Xylonales</taxon>
        <taxon>Xylonaceae</taxon>
        <taxon>Xylona</taxon>
    </lineage>
</organism>
<dbReference type="GeneID" id="28894456"/>
<dbReference type="RefSeq" id="XP_018187041.1">
    <property type="nucleotide sequence ID" value="XM_018329319.1"/>
</dbReference>
<keyword evidence="3" id="KW-1185">Reference proteome</keyword>
<sequence>MMRAYYMSDLASCCFIMHYLLSWLVGKNGSYLHCVSRRTEVPFFLFLANLVPSTKPNHVSCAFYLSRLLYIIIIIVIIITIIILCPSPIQVLAADLTI</sequence>
<evidence type="ECO:0000256" key="1">
    <source>
        <dbReference type="SAM" id="Phobius"/>
    </source>
</evidence>
<dbReference type="InParanoid" id="A0A165FX10"/>
<name>A0A165FX10_XYLHT</name>
<dbReference type="Proteomes" id="UP000076632">
    <property type="component" value="Unassembled WGS sequence"/>
</dbReference>
<evidence type="ECO:0000313" key="3">
    <source>
        <dbReference type="Proteomes" id="UP000076632"/>
    </source>
</evidence>
<dbReference type="AlphaFoldDB" id="A0A165FX10"/>
<feature type="transmembrane region" description="Helical" evidence="1">
    <location>
        <begin position="68"/>
        <end position="89"/>
    </location>
</feature>